<dbReference type="HOGENOM" id="CLU_132903_0_0_1"/>
<dbReference type="Proteomes" id="UP000026960">
    <property type="component" value="Chromosome 1"/>
</dbReference>
<protein>
    <submittedName>
        <fullName evidence="2">Uncharacterized protein</fullName>
    </submittedName>
</protein>
<proteinExistence type="predicted"/>
<accession>A0A0D3EPE6</accession>
<feature type="region of interest" description="Disordered" evidence="1">
    <location>
        <begin position="53"/>
        <end position="78"/>
    </location>
</feature>
<reference evidence="2" key="2">
    <citation type="submission" date="2015-03" db="UniProtKB">
        <authorList>
            <consortium name="EnsemblPlants"/>
        </authorList>
    </citation>
    <scope>IDENTIFICATION</scope>
</reference>
<evidence type="ECO:0000256" key="1">
    <source>
        <dbReference type="SAM" id="MobiDB-lite"/>
    </source>
</evidence>
<organism evidence="2">
    <name type="scientific">Oryza barthii</name>
    <dbReference type="NCBI Taxonomy" id="65489"/>
    <lineage>
        <taxon>Eukaryota</taxon>
        <taxon>Viridiplantae</taxon>
        <taxon>Streptophyta</taxon>
        <taxon>Embryophyta</taxon>
        <taxon>Tracheophyta</taxon>
        <taxon>Spermatophyta</taxon>
        <taxon>Magnoliopsida</taxon>
        <taxon>Liliopsida</taxon>
        <taxon>Poales</taxon>
        <taxon>Poaceae</taxon>
        <taxon>BOP clade</taxon>
        <taxon>Oryzoideae</taxon>
        <taxon>Oryzeae</taxon>
        <taxon>Oryzinae</taxon>
        <taxon>Oryza</taxon>
    </lineage>
</organism>
<dbReference type="EnsemblPlants" id="OBART01G17350.1">
    <property type="protein sequence ID" value="OBART01G17350.1"/>
    <property type="gene ID" value="OBART01G17350"/>
</dbReference>
<name>A0A0D3EPE6_9ORYZ</name>
<dbReference type="AlphaFoldDB" id="A0A0D3EPE6"/>
<feature type="region of interest" description="Disordered" evidence="1">
    <location>
        <begin position="1"/>
        <end position="37"/>
    </location>
</feature>
<evidence type="ECO:0000313" key="2">
    <source>
        <dbReference type="EnsemblPlants" id="OBART01G17350.1"/>
    </source>
</evidence>
<evidence type="ECO:0000313" key="3">
    <source>
        <dbReference type="Proteomes" id="UP000026960"/>
    </source>
</evidence>
<reference evidence="2" key="1">
    <citation type="journal article" date="2009" name="Rice">
        <title>De Novo Next Generation Sequencing of Plant Genomes.</title>
        <authorList>
            <person name="Rounsley S."/>
            <person name="Marri P.R."/>
            <person name="Yu Y."/>
            <person name="He R."/>
            <person name="Sisneros N."/>
            <person name="Goicoechea J.L."/>
            <person name="Lee S.J."/>
            <person name="Angelova A."/>
            <person name="Kudrna D."/>
            <person name="Luo M."/>
            <person name="Affourtit J."/>
            <person name="Desany B."/>
            <person name="Knight J."/>
            <person name="Niazi F."/>
            <person name="Egholm M."/>
            <person name="Wing R.A."/>
        </authorList>
    </citation>
    <scope>NUCLEOTIDE SEQUENCE [LARGE SCALE GENOMIC DNA]</scope>
    <source>
        <strain evidence="2">cv. IRGC 105608</strain>
    </source>
</reference>
<keyword evidence="3" id="KW-1185">Reference proteome</keyword>
<sequence length="136" mass="14510">MEAEGSSSQPPPVLLLRPTPHQPPSLAVSRGDGGVVSDAEQGDLVHEMVEPMSKKNAPLFTGPPPERPENPVIRDPLFGKALPTPTDCFTLAAALARPRANGHHPGEPCAAPSLVWVETFCCLDHGRRRRRIAASA</sequence>
<dbReference type="PaxDb" id="65489-OBART01G17350.1"/>
<dbReference type="Gramene" id="OBART01G17350.1">
    <property type="protein sequence ID" value="OBART01G17350.1"/>
    <property type="gene ID" value="OBART01G17350"/>
</dbReference>